<sequence length="137" mass="15937">MADKQPISHEVEENANEVHLKELEDAAKSPNYALMWLVLMSEETKIDNEFARKLLDAVSVLDKNLSRRMGIIDELKNRKGIKPWKASTFFEELQLCEKVIRAEMMTQINEANLRTFEKKEFVEAMKKLEGVQPKMKP</sequence>
<dbReference type="Proteomes" id="UP001151760">
    <property type="component" value="Unassembled WGS sequence"/>
</dbReference>
<comment type="caution">
    <text evidence="1">The sequence shown here is derived from an EMBL/GenBank/DDBJ whole genome shotgun (WGS) entry which is preliminary data.</text>
</comment>
<accession>A0ABQ4YSQ1</accession>
<dbReference type="EMBL" id="BQNB010010695">
    <property type="protein sequence ID" value="GJS80760.1"/>
    <property type="molecule type" value="Genomic_DNA"/>
</dbReference>
<reference evidence="1" key="1">
    <citation type="journal article" date="2022" name="Int. J. Mol. Sci.">
        <title>Draft Genome of Tanacetum Coccineum: Genomic Comparison of Closely Related Tanacetum-Family Plants.</title>
        <authorList>
            <person name="Yamashiro T."/>
            <person name="Shiraishi A."/>
            <person name="Nakayama K."/>
            <person name="Satake H."/>
        </authorList>
    </citation>
    <scope>NUCLEOTIDE SEQUENCE</scope>
</reference>
<organism evidence="1 2">
    <name type="scientific">Tanacetum coccineum</name>
    <dbReference type="NCBI Taxonomy" id="301880"/>
    <lineage>
        <taxon>Eukaryota</taxon>
        <taxon>Viridiplantae</taxon>
        <taxon>Streptophyta</taxon>
        <taxon>Embryophyta</taxon>
        <taxon>Tracheophyta</taxon>
        <taxon>Spermatophyta</taxon>
        <taxon>Magnoliopsida</taxon>
        <taxon>eudicotyledons</taxon>
        <taxon>Gunneridae</taxon>
        <taxon>Pentapetalae</taxon>
        <taxon>asterids</taxon>
        <taxon>campanulids</taxon>
        <taxon>Asterales</taxon>
        <taxon>Asteraceae</taxon>
        <taxon>Asteroideae</taxon>
        <taxon>Anthemideae</taxon>
        <taxon>Anthemidinae</taxon>
        <taxon>Tanacetum</taxon>
    </lineage>
</organism>
<evidence type="ECO:0000313" key="2">
    <source>
        <dbReference type="Proteomes" id="UP001151760"/>
    </source>
</evidence>
<protein>
    <submittedName>
        <fullName evidence="1">Uncharacterized protein</fullName>
    </submittedName>
</protein>
<evidence type="ECO:0000313" key="1">
    <source>
        <dbReference type="EMBL" id="GJS80760.1"/>
    </source>
</evidence>
<gene>
    <name evidence="1" type="ORF">Tco_0730641</name>
</gene>
<name>A0ABQ4YSQ1_9ASTR</name>
<proteinExistence type="predicted"/>
<reference evidence="1" key="2">
    <citation type="submission" date="2022-01" db="EMBL/GenBank/DDBJ databases">
        <authorList>
            <person name="Yamashiro T."/>
            <person name="Shiraishi A."/>
            <person name="Satake H."/>
            <person name="Nakayama K."/>
        </authorList>
    </citation>
    <scope>NUCLEOTIDE SEQUENCE</scope>
</reference>
<keyword evidence="2" id="KW-1185">Reference proteome</keyword>